<accession>A0A830E762</accession>
<dbReference type="AlphaFoldDB" id="A0A830E762"/>
<gene>
    <name evidence="3" type="ORF">GCM10007112_13980</name>
    <name evidence="2" type="ORF">Vsou_22910</name>
</gene>
<reference evidence="2" key="4">
    <citation type="journal article" date="2023" name="Microbiol. Resour. Announc.">
        <title>Complete Genome Sequence of Vulcanisaeta souniana Strain IC-059, a Hyperthermophilic Archaeon Isolated from Hot Spring Water in Japan.</title>
        <authorList>
            <person name="Kato S."/>
            <person name="Itoh T."/>
            <person name="Wu L."/>
            <person name="Ma J."/>
            <person name="Ohkuma M."/>
        </authorList>
    </citation>
    <scope>NUCLEOTIDE SEQUENCE</scope>
    <source>
        <strain evidence="2">JCM 11219</strain>
    </source>
</reference>
<feature type="transmembrane region" description="Helical" evidence="1">
    <location>
        <begin position="7"/>
        <end position="28"/>
    </location>
</feature>
<evidence type="ECO:0000313" key="5">
    <source>
        <dbReference type="Proteomes" id="UP001060771"/>
    </source>
</evidence>
<dbReference type="GeneID" id="76207831"/>
<dbReference type="InterPro" id="IPR007981">
    <property type="entry name" value="Peptidase_A5"/>
</dbReference>
<proteinExistence type="predicted"/>
<name>A0A830E762_9CREN</name>
<keyword evidence="1" id="KW-0812">Transmembrane</keyword>
<dbReference type="Proteomes" id="UP001060771">
    <property type="component" value="Chromosome"/>
</dbReference>
<keyword evidence="5" id="KW-1185">Reference proteome</keyword>
<dbReference type="OrthoDB" id="26818at2157"/>
<protein>
    <submittedName>
        <fullName evidence="3">Uncharacterized protein</fullName>
    </submittedName>
</protein>
<dbReference type="EMBL" id="AP026830">
    <property type="protein sequence ID" value="BDR93198.1"/>
    <property type="molecule type" value="Genomic_DNA"/>
</dbReference>
<dbReference type="EMBL" id="BMNM01000005">
    <property type="protein sequence ID" value="GGI78341.1"/>
    <property type="molecule type" value="Genomic_DNA"/>
</dbReference>
<evidence type="ECO:0000313" key="4">
    <source>
        <dbReference type="Proteomes" id="UP000657075"/>
    </source>
</evidence>
<dbReference type="RefSeq" id="WP_188603297.1">
    <property type="nucleotide sequence ID" value="NZ_AP026830.1"/>
</dbReference>
<dbReference type="Proteomes" id="UP000657075">
    <property type="component" value="Unassembled WGS sequence"/>
</dbReference>
<keyword evidence="1" id="KW-1133">Transmembrane helix</keyword>
<evidence type="ECO:0000313" key="3">
    <source>
        <dbReference type="EMBL" id="GGI78341.1"/>
    </source>
</evidence>
<sequence length="289" mass="30941">MRVLKVIGLAILTLFLIFIIGSVVIVLVTDWPVIVNLIHEIQGQQNQTPQPQSQPPQQPTSGLEEITNNPVGLGYTGPPTTALAGYYCINNIQPQSYSIQLNAQLSNGYWIQDVWAMQPSGFTGFGVNVWVPGTCTTEGNGIVCNTNLASAYGIPYYGATCAWLVIAIKSGTAYFGYSLDGVNVNWYYSYPVGNVTIITGNNGVPMTNIVIGGPGANQYSINLTSANVVLALYYWNGTTWLPAPSIGVGGGTAEYVSNAWLYWSNGIAVVSWPQPINQTPPVPAPGFTP</sequence>
<reference evidence="5" key="3">
    <citation type="submission" date="2022-09" db="EMBL/GenBank/DDBJ databases">
        <title>Complete genome sequence of Vulcanisaeta souniana.</title>
        <authorList>
            <person name="Kato S."/>
            <person name="Itoh T."/>
            <person name="Ohkuma M."/>
        </authorList>
    </citation>
    <scope>NUCLEOTIDE SEQUENCE [LARGE SCALE GENOMIC DNA]</scope>
    <source>
        <strain evidence="5">JCM 11219</strain>
    </source>
</reference>
<evidence type="ECO:0000313" key="2">
    <source>
        <dbReference type="EMBL" id="BDR93198.1"/>
    </source>
</evidence>
<reference evidence="3" key="1">
    <citation type="journal article" date="2014" name="Int. J. Syst. Evol. Microbiol.">
        <title>Complete genome sequence of Corynebacterium casei LMG S-19264T (=DSM 44701T), isolated from a smear-ripened cheese.</title>
        <authorList>
            <consortium name="US DOE Joint Genome Institute (JGI-PGF)"/>
            <person name="Walter F."/>
            <person name="Albersmeier A."/>
            <person name="Kalinowski J."/>
            <person name="Ruckert C."/>
        </authorList>
    </citation>
    <scope>NUCLEOTIDE SEQUENCE</scope>
    <source>
        <strain evidence="3">JCM 11219</strain>
    </source>
</reference>
<reference evidence="3" key="2">
    <citation type="submission" date="2020-09" db="EMBL/GenBank/DDBJ databases">
        <authorList>
            <person name="Sun Q."/>
            <person name="Ohkuma M."/>
        </authorList>
    </citation>
    <scope>NUCLEOTIDE SEQUENCE</scope>
    <source>
        <strain evidence="3">JCM 11219</strain>
    </source>
</reference>
<dbReference type="Pfam" id="PF05317">
    <property type="entry name" value="Thermopsin"/>
    <property type="match status" value="1"/>
</dbReference>
<keyword evidence="1" id="KW-0472">Membrane</keyword>
<organism evidence="3 4">
    <name type="scientific">Vulcanisaeta souniana JCM 11219</name>
    <dbReference type="NCBI Taxonomy" id="1293586"/>
    <lineage>
        <taxon>Archaea</taxon>
        <taxon>Thermoproteota</taxon>
        <taxon>Thermoprotei</taxon>
        <taxon>Thermoproteales</taxon>
        <taxon>Thermoproteaceae</taxon>
        <taxon>Vulcanisaeta</taxon>
    </lineage>
</organism>
<evidence type="ECO:0000256" key="1">
    <source>
        <dbReference type="SAM" id="Phobius"/>
    </source>
</evidence>